<comment type="subcellular location">
    <subcellularLocation>
        <location evidence="1">Cell membrane</location>
        <topology evidence="1">Multi-pass membrane protein</topology>
    </subcellularLocation>
</comment>
<evidence type="ECO:0000256" key="10">
    <source>
        <dbReference type="SAM" id="Phobius"/>
    </source>
</evidence>
<dbReference type="PROSITE" id="PS50850">
    <property type="entry name" value="MFS"/>
    <property type="match status" value="1"/>
</dbReference>
<feature type="transmembrane region" description="Helical" evidence="10">
    <location>
        <begin position="413"/>
        <end position="432"/>
    </location>
</feature>
<feature type="transmembrane region" description="Helical" evidence="10">
    <location>
        <begin position="68"/>
        <end position="89"/>
    </location>
</feature>
<keyword evidence="7 10" id="KW-1133">Transmembrane helix</keyword>
<keyword evidence="3" id="KW-0813">Transport</keyword>
<feature type="compositionally biased region" description="Low complexity" evidence="9">
    <location>
        <begin position="1"/>
        <end position="10"/>
    </location>
</feature>
<feature type="transmembrane region" description="Helical" evidence="10">
    <location>
        <begin position="101"/>
        <end position="122"/>
    </location>
</feature>
<comment type="caution">
    <text evidence="12">The sequence shown here is derived from an EMBL/GenBank/DDBJ whole genome shotgun (WGS) entry which is preliminary data.</text>
</comment>
<evidence type="ECO:0000256" key="5">
    <source>
        <dbReference type="ARBA" id="ARBA00022692"/>
    </source>
</evidence>
<dbReference type="PANTHER" id="PTHR43528:SF1">
    <property type="entry name" value="ALPHA-KETOGLUTARATE PERMEASE"/>
    <property type="match status" value="1"/>
</dbReference>
<evidence type="ECO:0000256" key="2">
    <source>
        <dbReference type="ARBA" id="ARBA00008240"/>
    </source>
</evidence>
<dbReference type="SUPFAM" id="SSF103473">
    <property type="entry name" value="MFS general substrate transporter"/>
    <property type="match status" value="1"/>
</dbReference>
<dbReference type="EMBL" id="JBHSQW010000025">
    <property type="protein sequence ID" value="MFC5994786.1"/>
    <property type="molecule type" value="Genomic_DNA"/>
</dbReference>
<feature type="transmembrane region" description="Helical" evidence="10">
    <location>
        <begin position="382"/>
        <end position="407"/>
    </location>
</feature>
<feature type="transmembrane region" description="Helical" evidence="10">
    <location>
        <begin position="201"/>
        <end position="220"/>
    </location>
</feature>
<evidence type="ECO:0000256" key="1">
    <source>
        <dbReference type="ARBA" id="ARBA00004651"/>
    </source>
</evidence>
<keyword evidence="4" id="KW-1003">Cell membrane</keyword>
<dbReference type="Pfam" id="PF07690">
    <property type="entry name" value="MFS_1"/>
    <property type="match status" value="1"/>
</dbReference>
<feature type="transmembrane region" description="Helical" evidence="10">
    <location>
        <begin position="321"/>
        <end position="340"/>
    </location>
</feature>
<accession>A0ABW1J201</accession>
<dbReference type="InterPro" id="IPR011701">
    <property type="entry name" value="MFS"/>
</dbReference>
<dbReference type="InterPro" id="IPR005829">
    <property type="entry name" value="Sugar_transporter_CS"/>
</dbReference>
<feature type="transmembrane region" description="Helical" evidence="10">
    <location>
        <begin position="168"/>
        <end position="189"/>
    </location>
</feature>
<dbReference type="RefSeq" id="WP_379584808.1">
    <property type="nucleotide sequence ID" value="NZ_JBHSQW010000025.1"/>
</dbReference>
<evidence type="ECO:0000256" key="8">
    <source>
        <dbReference type="ARBA" id="ARBA00023136"/>
    </source>
</evidence>
<comment type="similarity">
    <text evidence="2">Belongs to the major facilitator superfamily. Metabolite:H+ Symporter (MHS) family (TC 2.A.1.6) family.</text>
</comment>
<reference evidence="13" key="1">
    <citation type="journal article" date="2019" name="Int. J. Syst. Evol. Microbiol.">
        <title>The Global Catalogue of Microorganisms (GCM) 10K type strain sequencing project: providing services to taxonomists for standard genome sequencing and annotation.</title>
        <authorList>
            <consortium name="The Broad Institute Genomics Platform"/>
            <consortium name="The Broad Institute Genome Sequencing Center for Infectious Disease"/>
            <person name="Wu L."/>
            <person name="Ma J."/>
        </authorList>
    </citation>
    <scope>NUCLEOTIDE SEQUENCE [LARGE SCALE GENOMIC DNA]</scope>
    <source>
        <strain evidence="13">CCM 8391</strain>
    </source>
</reference>
<evidence type="ECO:0000313" key="13">
    <source>
        <dbReference type="Proteomes" id="UP001596302"/>
    </source>
</evidence>
<evidence type="ECO:0000256" key="9">
    <source>
        <dbReference type="SAM" id="MobiDB-lite"/>
    </source>
</evidence>
<evidence type="ECO:0000256" key="7">
    <source>
        <dbReference type="ARBA" id="ARBA00022989"/>
    </source>
</evidence>
<dbReference type="PANTHER" id="PTHR43528">
    <property type="entry name" value="ALPHA-KETOGLUTARATE PERMEASE"/>
    <property type="match status" value="1"/>
</dbReference>
<feature type="transmembrane region" description="Helical" evidence="10">
    <location>
        <begin position="44"/>
        <end position="62"/>
    </location>
</feature>
<organism evidence="12 13">
    <name type="scientific">Pseudonocardia hispaniensis</name>
    <dbReference type="NCBI Taxonomy" id="904933"/>
    <lineage>
        <taxon>Bacteria</taxon>
        <taxon>Bacillati</taxon>
        <taxon>Actinomycetota</taxon>
        <taxon>Actinomycetes</taxon>
        <taxon>Pseudonocardiales</taxon>
        <taxon>Pseudonocardiaceae</taxon>
        <taxon>Pseudonocardia</taxon>
    </lineage>
</organism>
<evidence type="ECO:0000313" key="12">
    <source>
        <dbReference type="EMBL" id="MFC5994786.1"/>
    </source>
</evidence>
<keyword evidence="13" id="KW-1185">Reference proteome</keyword>
<dbReference type="Gene3D" id="1.20.1250.20">
    <property type="entry name" value="MFS general substrate transporter like domains"/>
    <property type="match status" value="1"/>
</dbReference>
<feature type="region of interest" description="Disordered" evidence="9">
    <location>
        <begin position="1"/>
        <end position="20"/>
    </location>
</feature>
<dbReference type="Proteomes" id="UP001596302">
    <property type="component" value="Unassembled WGS sequence"/>
</dbReference>
<keyword evidence="8 10" id="KW-0472">Membrane</keyword>
<dbReference type="InterPro" id="IPR036259">
    <property type="entry name" value="MFS_trans_sf"/>
</dbReference>
<name>A0ABW1J201_9PSEU</name>
<evidence type="ECO:0000256" key="4">
    <source>
        <dbReference type="ARBA" id="ARBA00022475"/>
    </source>
</evidence>
<sequence>MSKQVSAESPSPAPPIEPSAVDPRLRRRVIGAAFAGNFVEWFDYASYGYLAVTIAAAFFPATDPATGLLATFGVFAVSFIVRPLGGIVWGRFGDRLGRKQALSLSILIMSVSTFAIALLPTYHQVGYLAPVLLLLVRLVQGFSAAGEYAGAAAFLAEYAPARRRGLQTSVVPASTAAGLLFGSLLITVLTTVLSHEQMASWGWRLPFLLALPLGFIGWYIRNRLEDTPLFQNLEQTKHVAASPVKETLLHNRKAIVLAFAATLLNAVGFYTILSYMPTYLSEQVGLDQARSFLATTIALVTYIGFIFGAAALSDRFGRKRVLIAGALLFIVGAVPLFAVLDTATFAAIVVVQVLLGAFLTLNDGTLACYLTECFPTRVRYTGFAFSFNTANALFGGTAPFIATLLISTTGSNLAPAFYLTVAAVVTLVAMLASPETAGKPLT</sequence>
<dbReference type="PROSITE" id="PS00216">
    <property type="entry name" value="SUGAR_TRANSPORT_1"/>
    <property type="match status" value="1"/>
</dbReference>
<feature type="transmembrane region" description="Helical" evidence="10">
    <location>
        <begin position="346"/>
        <end position="370"/>
    </location>
</feature>
<feature type="transmembrane region" description="Helical" evidence="10">
    <location>
        <begin position="292"/>
        <end position="312"/>
    </location>
</feature>
<keyword evidence="5 10" id="KW-0812">Transmembrane</keyword>
<dbReference type="InterPro" id="IPR020846">
    <property type="entry name" value="MFS_dom"/>
</dbReference>
<keyword evidence="6" id="KW-0769">Symport</keyword>
<evidence type="ECO:0000256" key="6">
    <source>
        <dbReference type="ARBA" id="ARBA00022847"/>
    </source>
</evidence>
<evidence type="ECO:0000256" key="3">
    <source>
        <dbReference type="ARBA" id="ARBA00022448"/>
    </source>
</evidence>
<evidence type="ECO:0000259" key="11">
    <source>
        <dbReference type="PROSITE" id="PS50850"/>
    </source>
</evidence>
<feature type="transmembrane region" description="Helical" evidence="10">
    <location>
        <begin position="254"/>
        <end position="272"/>
    </location>
</feature>
<feature type="domain" description="Major facilitator superfamily (MFS) profile" evidence="11">
    <location>
        <begin position="29"/>
        <end position="437"/>
    </location>
</feature>
<proteinExistence type="inferred from homology"/>
<gene>
    <name evidence="12" type="ORF">ACFQE5_11245</name>
</gene>
<dbReference type="InterPro" id="IPR051084">
    <property type="entry name" value="H+-coupled_symporters"/>
</dbReference>
<feature type="transmembrane region" description="Helical" evidence="10">
    <location>
        <begin position="134"/>
        <end position="156"/>
    </location>
</feature>
<protein>
    <submittedName>
        <fullName evidence="12">MFS transporter</fullName>
    </submittedName>
</protein>